<reference evidence="2 3" key="1">
    <citation type="submission" date="2019-05" db="EMBL/GenBank/DDBJ databases">
        <title>Another draft genome of Portunus trituberculatus and its Hox gene families provides insights of decapod evolution.</title>
        <authorList>
            <person name="Jeong J.-H."/>
            <person name="Song I."/>
            <person name="Kim S."/>
            <person name="Choi T."/>
            <person name="Kim D."/>
            <person name="Ryu S."/>
            <person name="Kim W."/>
        </authorList>
    </citation>
    <scope>NUCLEOTIDE SEQUENCE [LARGE SCALE GENOMIC DNA]</scope>
    <source>
        <tissue evidence="2">Muscle</tissue>
    </source>
</reference>
<dbReference type="EMBL" id="VSRR010000833">
    <property type="protein sequence ID" value="MPC20089.1"/>
    <property type="molecule type" value="Genomic_DNA"/>
</dbReference>
<accession>A0A5B7DFZ1</accession>
<feature type="compositionally biased region" description="Basic and acidic residues" evidence="1">
    <location>
        <begin position="87"/>
        <end position="100"/>
    </location>
</feature>
<dbReference type="AlphaFoldDB" id="A0A5B7DFZ1"/>
<gene>
    <name evidence="2" type="ORF">E2C01_013020</name>
</gene>
<name>A0A5B7DFZ1_PORTR</name>
<organism evidence="2 3">
    <name type="scientific">Portunus trituberculatus</name>
    <name type="common">Swimming crab</name>
    <name type="synonym">Neptunus trituberculatus</name>
    <dbReference type="NCBI Taxonomy" id="210409"/>
    <lineage>
        <taxon>Eukaryota</taxon>
        <taxon>Metazoa</taxon>
        <taxon>Ecdysozoa</taxon>
        <taxon>Arthropoda</taxon>
        <taxon>Crustacea</taxon>
        <taxon>Multicrustacea</taxon>
        <taxon>Malacostraca</taxon>
        <taxon>Eumalacostraca</taxon>
        <taxon>Eucarida</taxon>
        <taxon>Decapoda</taxon>
        <taxon>Pleocyemata</taxon>
        <taxon>Brachyura</taxon>
        <taxon>Eubrachyura</taxon>
        <taxon>Portunoidea</taxon>
        <taxon>Portunidae</taxon>
        <taxon>Portuninae</taxon>
        <taxon>Portunus</taxon>
    </lineage>
</organism>
<feature type="compositionally biased region" description="Basic residues" evidence="1">
    <location>
        <begin position="76"/>
        <end position="86"/>
    </location>
</feature>
<evidence type="ECO:0000256" key="1">
    <source>
        <dbReference type="SAM" id="MobiDB-lite"/>
    </source>
</evidence>
<dbReference type="Proteomes" id="UP000324222">
    <property type="component" value="Unassembled WGS sequence"/>
</dbReference>
<sequence length="206" mass="23316">MVECSAATGSGMGISFYHTVMHLLHTLGGQHTCTKPQTNLRAPQRLNLANQHAKGTRAPNHHRQFERYMTSSPRTKIHHHNHNHKHNQQDHYTTKKETKDLPTTAPLSLNKEERQTPLHHKDTFLHYYCVVTPPTLPHPLSPASTQDGAGMRRGSEVHSRPSLASTSSLTPLDQYPASRRTLTHAATKFRYSLPACMLERGERTRE</sequence>
<evidence type="ECO:0000313" key="2">
    <source>
        <dbReference type="EMBL" id="MPC20089.1"/>
    </source>
</evidence>
<comment type="caution">
    <text evidence="2">The sequence shown here is derived from an EMBL/GenBank/DDBJ whole genome shotgun (WGS) entry which is preliminary data.</text>
</comment>
<proteinExistence type="predicted"/>
<feature type="compositionally biased region" description="Low complexity" evidence="1">
    <location>
        <begin position="160"/>
        <end position="172"/>
    </location>
</feature>
<feature type="region of interest" description="Disordered" evidence="1">
    <location>
        <begin position="76"/>
        <end position="105"/>
    </location>
</feature>
<feature type="region of interest" description="Disordered" evidence="1">
    <location>
        <begin position="137"/>
        <end position="176"/>
    </location>
</feature>
<evidence type="ECO:0000313" key="3">
    <source>
        <dbReference type="Proteomes" id="UP000324222"/>
    </source>
</evidence>
<protein>
    <submittedName>
        <fullName evidence="2">Uncharacterized protein</fullName>
    </submittedName>
</protein>
<keyword evidence="3" id="KW-1185">Reference proteome</keyword>